<dbReference type="EMBL" id="VSSQ01000288">
    <property type="protein sequence ID" value="MPL89826.1"/>
    <property type="molecule type" value="Genomic_DNA"/>
</dbReference>
<keyword evidence="1" id="KW-0472">Membrane</keyword>
<feature type="transmembrane region" description="Helical" evidence="1">
    <location>
        <begin position="54"/>
        <end position="74"/>
    </location>
</feature>
<gene>
    <name evidence="2" type="ORF">SDC9_35868</name>
</gene>
<keyword evidence="1" id="KW-0812">Transmembrane</keyword>
<evidence type="ECO:0000256" key="1">
    <source>
        <dbReference type="SAM" id="Phobius"/>
    </source>
</evidence>
<evidence type="ECO:0000313" key="2">
    <source>
        <dbReference type="EMBL" id="MPL89826.1"/>
    </source>
</evidence>
<name>A0A644VER0_9ZZZZ</name>
<proteinExistence type="predicted"/>
<dbReference type="InterPro" id="IPR011317">
    <property type="entry name" value="Prd_NiFe_hyd_3_EhaE"/>
</dbReference>
<reference evidence="2" key="1">
    <citation type="submission" date="2019-08" db="EMBL/GenBank/DDBJ databases">
        <authorList>
            <person name="Kucharzyk K."/>
            <person name="Murdoch R.W."/>
            <person name="Higgins S."/>
            <person name="Loffler F."/>
        </authorList>
    </citation>
    <scope>NUCLEOTIDE SEQUENCE</scope>
</reference>
<sequence length="80" mass="8968">MILPYEFLIGCILLLAGVIFTAFPQDKTYLTRLINLEVAEFGLVFIMLGFNETLALVTFVAVNIVTTLIFVRVIEKKEGV</sequence>
<comment type="caution">
    <text evidence="2">The sequence shown here is derived from an EMBL/GenBank/DDBJ whole genome shotgun (WGS) entry which is preliminary data.</text>
</comment>
<protein>
    <submittedName>
        <fullName evidence="2">Uncharacterized protein</fullName>
    </submittedName>
</protein>
<accession>A0A644VER0</accession>
<keyword evidence="1" id="KW-1133">Transmembrane helix</keyword>
<feature type="transmembrane region" description="Helical" evidence="1">
    <location>
        <begin position="6"/>
        <end position="23"/>
    </location>
</feature>
<organism evidence="2">
    <name type="scientific">bioreactor metagenome</name>
    <dbReference type="NCBI Taxonomy" id="1076179"/>
    <lineage>
        <taxon>unclassified sequences</taxon>
        <taxon>metagenomes</taxon>
        <taxon>ecological metagenomes</taxon>
    </lineage>
</organism>
<dbReference type="AlphaFoldDB" id="A0A644VER0"/>
<dbReference type="Pfam" id="PF09880">
    <property type="entry name" value="EhaE"/>
    <property type="match status" value="1"/>
</dbReference>